<name>A0A0F9PYG9_9ZZZZ</name>
<feature type="domain" description="RNA polymerase sigma-70 region 2" evidence="6">
    <location>
        <begin position="14"/>
        <end position="82"/>
    </location>
</feature>
<dbReference type="InterPro" id="IPR013325">
    <property type="entry name" value="RNA_pol_sigma_r2"/>
</dbReference>
<dbReference type="PANTHER" id="PTHR43133:SF8">
    <property type="entry name" value="RNA POLYMERASE SIGMA FACTOR HI_1459-RELATED"/>
    <property type="match status" value="1"/>
</dbReference>
<dbReference type="SUPFAM" id="SSF88946">
    <property type="entry name" value="Sigma2 domain of RNA polymerase sigma factors"/>
    <property type="match status" value="1"/>
</dbReference>
<keyword evidence="3" id="KW-0731">Sigma factor</keyword>
<dbReference type="EMBL" id="LAZR01002051">
    <property type="protein sequence ID" value="KKN35254.1"/>
    <property type="molecule type" value="Genomic_DNA"/>
</dbReference>
<gene>
    <name evidence="8" type="ORF">LCGC14_0785470</name>
</gene>
<dbReference type="SUPFAM" id="SSF88659">
    <property type="entry name" value="Sigma3 and sigma4 domains of RNA polymerase sigma factors"/>
    <property type="match status" value="1"/>
</dbReference>
<evidence type="ECO:0000256" key="5">
    <source>
        <dbReference type="ARBA" id="ARBA00023163"/>
    </source>
</evidence>
<dbReference type="InterPro" id="IPR036388">
    <property type="entry name" value="WH-like_DNA-bd_sf"/>
</dbReference>
<evidence type="ECO:0000256" key="3">
    <source>
        <dbReference type="ARBA" id="ARBA00023082"/>
    </source>
</evidence>
<evidence type="ECO:0000259" key="6">
    <source>
        <dbReference type="Pfam" id="PF04542"/>
    </source>
</evidence>
<dbReference type="Gene3D" id="1.10.1740.10">
    <property type="match status" value="1"/>
</dbReference>
<evidence type="ECO:0000256" key="4">
    <source>
        <dbReference type="ARBA" id="ARBA00023125"/>
    </source>
</evidence>
<keyword evidence="4" id="KW-0238">DNA-binding</keyword>
<dbReference type="InterPro" id="IPR007627">
    <property type="entry name" value="RNA_pol_sigma70_r2"/>
</dbReference>
<evidence type="ECO:0000259" key="7">
    <source>
        <dbReference type="Pfam" id="PF08281"/>
    </source>
</evidence>
<dbReference type="Pfam" id="PF08281">
    <property type="entry name" value="Sigma70_r4_2"/>
    <property type="match status" value="1"/>
</dbReference>
<protein>
    <recommendedName>
        <fullName evidence="9">RNA polymerase sigma factor 70 region 4 type 2 domain-containing protein</fullName>
    </recommendedName>
</protein>
<comment type="similarity">
    <text evidence="1">Belongs to the sigma-70 factor family. ECF subfamily.</text>
</comment>
<dbReference type="GO" id="GO:0006352">
    <property type="term" value="P:DNA-templated transcription initiation"/>
    <property type="evidence" value="ECO:0007669"/>
    <property type="project" value="InterPro"/>
</dbReference>
<dbReference type="AlphaFoldDB" id="A0A0F9PYG9"/>
<keyword evidence="2" id="KW-0805">Transcription regulation</keyword>
<evidence type="ECO:0000256" key="2">
    <source>
        <dbReference type="ARBA" id="ARBA00023015"/>
    </source>
</evidence>
<dbReference type="CDD" id="cd06171">
    <property type="entry name" value="Sigma70_r4"/>
    <property type="match status" value="1"/>
</dbReference>
<evidence type="ECO:0000313" key="8">
    <source>
        <dbReference type="EMBL" id="KKN35254.1"/>
    </source>
</evidence>
<dbReference type="GO" id="GO:0003677">
    <property type="term" value="F:DNA binding"/>
    <property type="evidence" value="ECO:0007669"/>
    <property type="project" value="UniProtKB-KW"/>
</dbReference>
<evidence type="ECO:0008006" key="9">
    <source>
        <dbReference type="Google" id="ProtNLM"/>
    </source>
</evidence>
<proteinExistence type="inferred from homology"/>
<dbReference type="InterPro" id="IPR013249">
    <property type="entry name" value="RNA_pol_sigma70_r4_t2"/>
</dbReference>
<organism evidence="8">
    <name type="scientific">marine sediment metagenome</name>
    <dbReference type="NCBI Taxonomy" id="412755"/>
    <lineage>
        <taxon>unclassified sequences</taxon>
        <taxon>metagenomes</taxon>
        <taxon>ecological metagenomes</taxon>
    </lineage>
</organism>
<dbReference type="NCBIfam" id="TIGR02937">
    <property type="entry name" value="sigma70-ECF"/>
    <property type="match status" value="1"/>
</dbReference>
<accession>A0A0F9PYG9</accession>
<dbReference type="Pfam" id="PF04542">
    <property type="entry name" value="Sigma70_r2"/>
    <property type="match status" value="1"/>
</dbReference>
<dbReference type="InterPro" id="IPR014284">
    <property type="entry name" value="RNA_pol_sigma-70_dom"/>
</dbReference>
<reference evidence="8" key="1">
    <citation type="journal article" date="2015" name="Nature">
        <title>Complex archaea that bridge the gap between prokaryotes and eukaryotes.</title>
        <authorList>
            <person name="Spang A."/>
            <person name="Saw J.H."/>
            <person name="Jorgensen S.L."/>
            <person name="Zaremba-Niedzwiedzka K."/>
            <person name="Martijn J."/>
            <person name="Lind A.E."/>
            <person name="van Eijk R."/>
            <person name="Schleper C."/>
            <person name="Guy L."/>
            <person name="Ettema T.J."/>
        </authorList>
    </citation>
    <scope>NUCLEOTIDE SEQUENCE</scope>
</reference>
<dbReference type="GO" id="GO:0016987">
    <property type="term" value="F:sigma factor activity"/>
    <property type="evidence" value="ECO:0007669"/>
    <property type="project" value="UniProtKB-KW"/>
</dbReference>
<dbReference type="PANTHER" id="PTHR43133">
    <property type="entry name" value="RNA POLYMERASE ECF-TYPE SIGMA FACTO"/>
    <property type="match status" value="1"/>
</dbReference>
<evidence type="ECO:0000256" key="1">
    <source>
        <dbReference type="ARBA" id="ARBA00010641"/>
    </source>
</evidence>
<feature type="domain" description="RNA polymerase sigma factor 70 region 4 type 2" evidence="7">
    <location>
        <begin position="108"/>
        <end position="149"/>
    </location>
</feature>
<comment type="caution">
    <text evidence="8">The sequence shown here is derived from an EMBL/GenBank/DDBJ whole genome shotgun (WGS) entry which is preliminary data.</text>
</comment>
<dbReference type="InterPro" id="IPR039425">
    <property type="entry name" value="RNA_pol_sigma-70-like"/>
</dbReference>
<dbReference type="Gene3D" id="1.10.10.10">
    <property type="entry name" value="Winged helix-like DNA-binding domain superfamily/Winged helix DNA-binding domain"/>
    <property type="match status" value="1"/>
</dbReference>
<sequence length="166" mass="19509">MDRKKQETNLEEIYAKYGPVVRFRVRKSIGASNPDWEDIANEIITNVIEKIKKNEFRGESSIGTFIYTITSRRIIDYIRQKTKVLKHAPEPTPFPGPHEQVENKERAELIGSAIKKLNPKYREVLYLYYYKGLSREEVAKKLSITPHRVSERVNYSQKLLKKLIKK</sequence>
<dbReference type="InterPro" id="IPR013324">
    <property type="entry name" value="RNA_pol_sigma_r3/r4-like"/>
</dbReference>
<keyword evidence="5" id="KW-0804">Transcription</keyword>